<dbReference type="Gene3D" id="3.90.79.10">
    <property type="entry name" value="Nucleoside Triphosphate Pyrophosphohydrolase"/>
    <property type="match status" value="1"/>
</dbReference>
<dbReference type="RefSeq" id="WP_182842546.1">
    <property type="nucleotide sequence ID" value="NZ_BAAALP010000031.1"/>
</dbReference>
<dbReference type="SUPFAM" id="SSF53254">
    <property type="entry name" value="Phosphoglycerate mutase-like"/>
    <property type="match status" value="1"/>
</dbReference>
<feature type="domain" description="Nudix hydrolase" evidence="2">
    <location>
        <begin position="3"/>
        <end position="135"/>
    </location>
</feature>
<dbReference type="AlphaFoldDB" id="A0A7W3LL04"/>
<evidence type="ECO:0000256" key="1">
    <source>
        <dbReference type="ARBA" id="ARBA00022801"/>
    </source>
</evidence>
<dbReference type="GO" id="GO:0004081">
    <property type="term" value="F:bis(5'-nucleosyl)-tetraphosphatase (asymmetrical) activity"/>
    <property type="evidence" value="ECO:0007669"/>
    <property type="project" value="TreeGrafter"/>
</dbReference>
<organism evidence="3 4">
    <name type="scientific">Actinomadura namibiensis</name>
    <dbReference type="NCBI Taxonomy" id="182080"/>
    <lineage>
        <taxon>Bacteria</taxon>
        <taxon>Bacillati</taxon>
        <taxon>Actinomycetota</taxon>
        <taxon>Actinomycetes</taxon>
        <taxon>Streptosporangiales</taxon>
        <taxon>Thermomonosporaceae</taxon>
        <taxon>Actinomadura</taxon>
    </lineage>
</organism>
<protein>
    <submittedName>
        <fullName evidence="3">8-oxo-dGTP diphosphatase</fullName>
        <ecNumber evidence="3">3.6.1.55</ecNumber>
    </submittedName>
</protein>
<dbReference type="InterPro" id="IPR051325">
    <property type="entry name" value="Nudix_hydrolase_domain"/>
</dbReference>
<dbReference type="CDD" id="cd03673">
    <property type="entry name" value="NUDIX_Ap6A_hydrolase"/>
    <property type="match status" value="1"/>
</dbReference>
<accession>A0A7W3LL04</accession>
<dbReference type="SUPFAM" id="SSF55811">
    <property type="entry name" value="Nudix"/>
    <property type="match status" value="1"/>
</dbReference>
<dbReference type="PROSITE" id="PS00893">
    <property type="entry name" value="NUDIX_BOX"/>
    <property type="match status" value="1"/>
</dbReference>
<dbReference type="CDD" id="cd07067">
    <property type="entry name" value="HP_PGM_like"/>
    <property type="match status" value="1"/>
</dbReference>
<name>A0A7W3LL04_ACTNM</name>
<gene>
    <name evidence="3" type="ORF">HNR61_001687</name>
</gene>
<dbReference type="PANTHER" id="PTHR21340:SF0">
    <property type="entry name" value="BIS(5'-NUCLEOSYL)-TETRAPHOSPHATASE [ASYMMETRICAL]"/>
    <property type="match status" value="1"/>
</dbReference>
<dbReference type="GO" id="GO:0006167">
    <property type="term" value="P:AMP biosynthetic process"/>
    <property type="evidence" value="ECO:0007669"/>
    <property type="project" value="TreeGrafter"/>
</dbReference>
<dbReference type="InterPro" id="IPR013078">
    <property type="entry name" value="His_Pase_superF_clade-1"/>
</dbReference>
<dbReference type="Proteomes" id="UP000572680">
    <property type="component" value="Unassembled WGS sequence"/>
</dbReference>
<dbReference type="Gene3D" id="3.40.50.1240">
    <property type="entry name" value="Phosphoglycerate mutase-like"/>
    <property type="match status" value="1"/>
</dbReference>
<dbReference type="InterPro" id="IPR020084">
    <property type="entry name" value="NUDIX_hydrolase_CS"/>
</dbReference>
<dbReference type="InterPro" id="IPR029033">
    <property type="entry name" value="His_PPase_superfam"/>
</dbReference>
<dbReference type="InterPro" id="IPR000086">
    <property type="entry name" value="NUDIX_hydrolase_dom"/>
</dbReference>
<dbReference type="GO" id="GO:0006754">
    <property type="term" value="P:ATP biosynthetic process"/>
    <property type="evidence" value="ECO:0007669"/>
    <property type="project" value="TreeGrafter"/>
</dbReference>
<keyword evidence="4" id="KW-1185">Reference proteome</keyword>
<dbReference type="EMBL" id="JACJIA010000002">
    <property type="protein sequence ID" value="MBA8950074.1"/>
    <property type="molecule type" value="Genomic_DNA"/>
</dbReference>
<dbReference type="PROSITE" id="PS51462">
    <property type="entry name" value="NUDIX"/>
    <property type="match status" value="1"/>
</dbReference>
<dbReference type="InterPro" id="IPR015797">
    <property type="entry name" value="NUDIX_hydrolase-like_dom_sf"/>
</dbReference>
<proteinExistence type="predicted"/>
<reference evidence="3 4" key="1">
    <citation type="submission" date="2020-08" db="EMBL/GenBank/DDBJ databases">
        <title>Genomic Encyclopedia of Type Strains, Phase IV (KMG-IV): sequencing the most valuable type-strain genomes for metagenomic binning, comparative biology and taxonomic classification.</title>
        <authorList>
            <person name="Goeker M."/>
        </authorList>
    </citation>
    <scope>NUCLEOTIDE SEQUENCE [LARGE SCALE GENOMIC DNA]</scope>
    <source>
        <strain evidence="3 4">DSM 44197</strain>
    </source>
</reference>
<dbReference type="SMART" id="SM00855">
    <property type="entry name" value="PGAM"/>
    <property type="match status" value="1"/>
</dbReference>
<evidence type="ECO:0000313" key="4">
    <source>
        <dbReference type="Proteomes" id="UP000572680"/>
    </source>
</evidence>
<comment type="caution">
    <text evidence="3">The sequence shown here is derived from an EMBL/GenBank/DDBJ whole genome shotgun (WGS) entry which is preliminary data.</text>
</comment>
<dbReference type="EC" id="3.6.1.55" evidence="3"/>
<dbReference type="PANTHER" id="PTHR21340">
    <property type="entry name" value="DIADENOSINE 5,5-P1,P4-TETRAPHOSPHATE PYROPHOSPHOHYDROLASE MUTT"/>
    <property type="match status" value="1"/>
</dbReference>
<sequence>MGEVVGAAGTLLWRGPGTGAADGPEIAVIHRPRYDDWTFAKGKVDPGEHVLRAAVRETVEETGIVPRLGRRLPTVTYPLRDGRTKRVDWWAAEPAASASFTPNEEVDEVAWLTPARAAERLSYSHDVDLLRELLAGPRTTRPLIILRHASAGEKRSWSEPDELRPLDERGRAQATALADLLPCYGPARVVSSATARCVDTALPYARRARVTVVTDEAFTVGGTGDAVERLLALAADRVPTIVCTHGEIVTELVTGLCRELGEKVPEDPDLPKGGFWTAQLTGEGAPAVVSLERHD</sequence>
<dbReference type="Pfam" id="PF00293">
    <property type="entry name" value="NUDIX"/>
    <property type="match status" value="1"/>
</dbReference>
<keyword evidence="1 3" id="KW-0378">Hydrolase</keyword>
<evidence type="ECO:0000259" key="2">
    <source>
        <dbReference type="PROSITE" id="PS51462"/>
    </source>
</evidence>
<evidence type="ECO:0000313" key="3">
    <source>
        <dbReference type="EMBL" id="MBA8950074.1"/>
    </source>
</evidence>
<dbReference type="Pfam" id="PF00300">
    <property type="entry name" value="His_Phos_1"/>
    <property type="match status" value="1"/>
</dbReference>
<dbReference type="GO" id="GO:0035539">
    <property type="term" value="F:8-oxo-7,8-dihydrodeoxyguanosine triphosphate pyrophosphatase activity"/>
    <property type="evidence" value="ECO:0007669"/>
    <property type="project" value="UniProtKB-EC"/>
</dbReference>